<gene>
    <name evidence="3" type="ORF">EDC30_11087</name>
</gene>
<dbReference type="Proteomes" id="UP000295382">
    <property type="component" value="Unassembled WGS sequence"/>
</dbReference>
<dbReference type="EMBL" id="SLZQ01000010">
    <property type="protein sequence ID" value="TCS35618.1"/>
    <property type="molecule type" value="Genomic_DNA"/>
</dbReference>
<dbReference type="InterPro" id="IPR003615">
    <property type="entry name" value="HNH_nuc"/>
</dbReference>
<evidence type="ECO:0000259" key="2">
    <source>
        <dbReference type="SMART" id="SM00507"/>
    </source>
</evidence>
<evidence type="ECO:0000313" key="3">
    <source>
        <dbReference type="EMBL" id="TCS35618.1"/>
    </source>
</evidence>
<dbReference type="SMART" id="SM00507">
    <property type="entry name" value="HNHc"/>
    <property type="match status" value="1"/>
</dbReference>
<evidence type="ECO:0000313" key="4">
    <source>
        <dbReference type="Proteomes" id="UP000295382"/>
    </source>
</evidence>
<dbReference type="AlphaFoldDB" id="A0A4R3HRR9"/>
<sequence>MLLHPFVIGEKYRRPQLLEFLGSKQQMSGVLWGNIQPGYLICTSGGRHGKQAGYKDEALADGSWWYFGQGKQGDQLLKNAANARLASENLVILLFTTREPTAKEVAQQGGYGKLMRFEGCFCVTGYEHFVPIEGPRKGDRLIRFRLVQVDTEQATLSWADETQEEGNLYSLREMLNKHIKELPEKSVGTREFWRRSREIRRYALRRANGICEACGEPAPFKDQAGLPFLEVHHLHRLADSGPDKPGNVAAICPNCHRRAHLSFDRASFNKTLEEKVWAAESKILADSSRGGTSNQVNDYDLARDLSAPSSV</sequence>
<dbReference type="RefSeq" id="WP_132259622.1">
    <property type="nucleotide sequence ID" value="NZ_SLZQ01000010.1"/>
</dbReference>
<feature type="region of interest" description="Disordered" evidence="1">
    <location>
        <begin position="287"/>
        <end position="311"/>
    </location>
</feature>
<evidence type="ECO:0000256" key="1">
    <source>
        <dbReference type="SAM" id="MobiDB-lite"/>
    </source>
</evidence>
<proteinExistence type="predicted"/>
<dbReference type="GO" id="GO:0003676">
    <property type="term" value="F:nucleic acid binding"/>
    <property type="evidence" value="ECO:0007669"/>
    <property type="project" value="InterPro"/>
</dbReference>
<dbReference type="InterPro" id="IPR002711">
    <property type="entry name" value="HNH"/>
</dbReference>
<dbReference type="Pfam" id="PF01844">
    <property type="entry name" value="HNH"/>
    <property type="match status" value="1"/>
</dbReference>
<organism evidence="3 4">
    <name type="scientific">Paucimonas lemoignei</name>
    <name type="common">Pseudomonas lemoignei</name>
    <dbReference type="NCBI Taxonomy" id="29443"/>
    <lineage>
        <taxon>Bacteria</taxon>
        <taxon>Pseudomonadati</taxon>
        <taxon>Pseudomonadota</taxon>
        <taxon>Betaproteobacteria</taxon>
        <taxon>Burkholderiales</taxon>
        <taxon>Burkholderiaceae</taxon>
        <taxon>Paucimonas</taxon>
    </lineage>
</organism>
<name>A0A4R3HRR9_PAULE</name>
<protein>
    <submittedName>
        <fullName evidence="3">5-methylcytosine-specific restriction protein A</fullName>
    </submittedName>
</protein>
<keyword evidence="4" id="KW-1185">Reference proteome</keyword>
<feature type="domain" description="HNH nuclease" evidence="2">
    <location>
        <begin position="198"/>
        <end position="257"/>
    </location>
</feature>
<dbReference type="OrthoDB" id="9802640at2"/>
<comment type="caution">
    <text evidence="3">The sequence shown here is derived from an EMBL/GenBank/DDBJ whole genome shotgun (WGS) entry which is preliminary data.</text>
</comment>
<dbReference type="Gene3D" id="1.10.30.50">
    <property type="match status" value="1"/>
</dbReference>
<dbReference type="GO" id="GO:0004519">
    <property type="term" value="F:endonuclease activity"/>
    <property type="evidence" value="ECO:0007669"/>
    <property type="project" value="InterPro"/>
</dbReference>
<reference evidence="3 4" key="1">
    <citation type="submission" date="2019-03" db="EMBL/GenBank/DDBJ databases">
        <title>Genomic Encyclopedia of Type Strains, Phase IV (KMG-IV): sequencing the most valuable type-strain genomes for metagenomic binning, comparative biology and taxonomic classification.</title>
        <authorList>
            <person name="Goeker M."/>
        </authorList>
    </citation>
    <scope>NUCLEOTIDE SEQUENCE [LARGE SCALE GENOMIC DNA]</scope>
    <source>
        <strain evidence="3 4">DSM 7445</strain>
    </source>
</reference>
<accession>A0A4R3HRR9</accession>
<dbReference type="CDD" id="cd00085">
    <property type="entry name" value="HNHc"/>
    <property type="match status" value="1"/>
</dbReference>
<dbReference type="GO" id="GO:0008270">
    <property type="term" value="F:zinc ion binding"/>
    <property type="evidence" value="ECO:0007669"/>
    <property type="project" value="InterPro"/>
</dbReference>